<keyword evidence="3" id="KW-1185">Reference proteome</keyword>
<feature type="compositionally biased region" description="Low complexity" evidence="1">
    <location>
        <begin position="153"/>
        <end position="165"/>
    </location>
</feature>
<sequence length="221" mass="24400">MHRSSQRHHAYDSEPSKTLEIQLRPTATINARSCGLGRDKGEGEAADRPTQDSLEADPKEAEDRPRAFLSPPPPVRDVPTPTAYLLQTPHAPETDHPWTCHSKMADAKFQSTGVGTSGDPATQTMKKLDELFAAFWARITERKLKSAPTKQTSPVSAAPAASNSKSRCRVITVSASPRGHGRHNWRRKRRRRACSPPSIHLHFKPSQFRTGPEAISPPGKH</sequence>
<reference evidence="2" key="1">
    <citation type="submission" date="2022-03" db="EMBL/GenBank/DDBJ databases">
        <authorList>
            <person name="Alioto T."/>
            <person name="Alioto T."/>
            <person name="Gomez Garrido J."/>
        </authorList>
    </citation>
    <scope>NUCLEOTIDE SEQUENCE</scope>
</reference>
<feature type="region of interest" description="Disordered" evidence="1">
    <location>
        <begin position="144"/>
        <end position="221"/>
    </location>
</feature>
<accession>A0AAD1SYA3</accession>
<dbReference type="AlphaFoldDB" id="A0AAD1SYA3"/>
<dbReference type="EMBL" id="OW240920">
    <property type="protein sequence ID" value="CAH2314777.1"/>
    <property type="molecule type" value="Genomic_DNA"/>
</dbReference>
<evidence type="ECO:0000313" key="2">
    <source>
        <dbReference type="EMBL" id="CAH2314777.1"/>
    </source>
</evidence>
<dbReference type="Proteomes" id="UP001295444">
    <property type="component" value="Chromosome 09"/>
</dbReference>
<feature type="region of interest" description="Disordered" evidence="1">
    <location>
        <begin position="1"/>
        <end position="82"/>
    </location>
</feature>
<evidence type="ECO:0000313" key="3">
    <source>
        <dbReference type="Proteomes" id="UP001295444"/>
    </source>
</evidence>
<evidence type="ECO:0000256" key="1">
    <source>
        <dbReference type="SAM" id="MobiDB-lite"/>
    </source>
</evidence>
<gene>
    <name evidence="2" type="ORF">PECUL_23A060986</name>
</gene>
<name>A0AAD1SYA3_PELCU</name>
<feature type="compositionally biased region" description="Basic residues" evidence="1">
    <location>
        <begin position="179"/>
        <end position="193"/>
    </location>
</feature>
<protein>
    <submittedName>
        <fullName evidence="2">Uncharacterized protein</fullName>
    </submittedName>
</protein>
<proteinExistence type="predicted"/>
<feature type="compositionally biased region" description="Basic and acidic residues" evidence="1">
    <location>
        <begin position="37"/>
        <end position="66"/>
    </location>
</feature>
<organism evidence="2 3">
    <name type="scientific">Pelobates cultripes</name>
    <name type="common">Western spadefoot toad</name>
    <dbReference type="NCBI Taxonomy" id="61616"/>
    <lineage>
        <taxon>Eukaryota</taxon>
        <taxon>Metazoa</taxon>
        <taxon>Chordata</taxon>
        <taxon>Craniata</taxon>
        <taxon>Vertebrata</taxon>
        <taxon>Euteleostomi</taxon>
        <taxon>Amphibia</taxon>
        <taxon>Batrachia</taxon>
        <taxon>Anura</taxon>
        <taxon>Pelobatoidea</taxon>
        <taxon>Pelobatidae</taxon>
        <taxon>Pelobates</taxon>
    </lineage>
</organism>